<evidence type="ECO:0000256" key="4">
    <source>
        <dbReference type="ARBA" id="ARBA00022670"/>
    </source>
</evidence>
<feature type="domain" description="Peptidase S8/S53" evidence="10">
    <location>
        <begin position="139"/>
        <end position="377"/>
    </location>
</feature>
<evidence type="ECO:0000259" key="11">
    <source>
        <dbReference type="Pfam" id="PF22148"/>
    </source>
</evidence>
<dbReference type="InterPro" id="IPR034084">
    <property type="entry name" value="Thermitase-like_dom"/>
</dbReference>
<dbReference type="Pfam" id="PF00082">
    <property type="entry name" value="Peptidase_S8"/>
    <property type="match status" value="1"/>
</dbReference>
<dbReference type="Proteomes" id="UP000215059">
    <property type="component" value="Unassembled WGS sequence"/>
</dbReference>
<dbReference type="GO" id="GO:0004252">
    <property type="term" value="F:serine-type endopeptidase activity"/>
    <property type="evidence" value="ECO:0007669"/>
    <property type="project" value="UniProtKB-UniRule"/>
</dbReference>
<comment type="caution">
    <text evidence="12">The sequence shown here is derived from an EMBL/GenBank/DDBJ whole genome shotgun (WGS) entry which is preliminary data.</text>
</comment>
<gene>
    <name evidence="12" type="ORF">CGZ90_12680</name>
</gene>
<dbReference type="PROSITE" id="PS00136">
    <property type="entry name" value="SUBTILASE_ASP"/>
    <property type="match status" value="1"/>
</dbReference>
<dbReference type="Gene3D" id="3.40.50.200">
    <property type="entry name" value="Peptidase S8/S53 domain"/>
    <property type="match status" value="1"/>
</dbReference>
<dbReference type="PROSITE" id="PS00137">
    <property type="entry name" value="SUBTILASE_HIS"/>
    <property type="match status" value="1"/>
</dbReference>
<evidence type="ECO:0000256" key="8">
    <source>
        <dbReference type="RuleBase" id="RU003355"/>
    </source>
</evidence>
<feature type="domain" description="Fervidolysin-like N-terminal prodomain" evidence="11">
    <location>
        <begin position="29"/>
        <end position="102"/>
    </location>
</feature>
<dbReference type="PROSITE" id="PS00138">
    <property type="entry name" value="SUBTILASE_SER"/>
    <property type="match status" value="1"/>
</dbReference>
<dbReference type="SUPFAM" id="SSF52743">
    <property type="entry name" value="Subtilisin-like"/>
    <property type="match status" value="1"/>
</dbReference>
<dbReference type="Gene3D" id="3.30.70.80">
    <property type="entry name" value="Peptidase S8 propeptide/proteinase inhibitor I9"/>
    <property type="match status" value="1"/>
</dbReference>
<dbReference type="AlphaFoldDB" id="A0A235F843"/>
<comment type="subcellular location">
    <subcellularLocation>
        <location evidence="1">Secreted</location>
    </subcellularLocation>
</comment>
<keyword evidence="13" id="KW-1185">Reference proteome</keyword>
<dbReference type="GO" id="GO:0005576">
    <property type="term" value="C:extracellular region"/>
    <property type="evidence" value="ECO:0007669"/>
    <property type="project" value="UniProtKB-SubCell"/>
</dbReference>
<feature type="signal peptide" evidence="9">
    <location>
        <begin position="1"/>
        <end position="26"/>
    </location>
</feature>
<comment type="similarity">
    <text evidence="2 7 8">Belongs to the peptidase S8 family.</text>
</comment>
<dbReference type="GO" id="GO:0006508">
    <property type="term" value="P:proteolysis"/>
    <property type="evidence" value="ECO:0007669"/>
    <property type="project" value="UniProtKB-KW"/>
</dbReference>
<keyword evidence="4 7" id="KW-0645">Protease</keyword>
<evidence type="ECO:0000256" key="6">
    <source>
        <dbReference type="ARBA" id="ARBA00022825"/>
    </source>
</evidence>
<dbReference type="PROSITE" id="PS51892">
    <property type="entry name" value="SUBTILASE"/>
    <property type="match status" value="1"/>
</dbReference>
<evidence type="ECO:0000313" key="13">
    <source>
        <dbReference type="Proteomes" id="UP000215059"/>
    </source>
</evidence>
<evidence type="ECO:0000256" key="7">
    <source>
        <dbReference type="PROSITE-ProRule" id="PRU01240"/>
    </source>
</evidence>
<keyword evidence="3" id="KW-0964">Secreted</keyword>
<dbReference type="InterPro" id="IPR050131">
    <property type="entry name" value="Peptidase_S8_subtilisin-like"/>
</dbReference>
<feature type="active site" description="Charge relay system" evidence="7">
    <location>
        <position position="180"/>
    </location>
</feature>
<evidence type="ECO:0000256" key="3">
    <source>
        <dbReference type="ARBA" id="ARBA00022525"/>
    </source>
</evidence>
<dbReference type="PANTHER" id="PTHR43806">
    <property type="entry name" value="PEPTIDASE S8"/>
    <property type="match status" value="1"/>
</dbReference>
<dbReference type="OrthoDB" id="9798386at2"/>
<proteinExistence type="inferred from homology"/>
<dbReference type="InterPro" id="IPR000209">
    <property type="entry name" value="Peptidase_S8/S53_dom"/>
</dbReference>
<evidence type="ECO:0000256" key="5">
    <source>
        <dbReference type="ARBA" id="ARBA00022801"/>
    </source>
</evidence>
<feature type="active site" description="Charge relay system" evidence="7">
    <location>
        <position position="334"/>
    </location>
</feature>
<keyword evidence="9" id="KW-0732">Signal</keyword>
<reference evidence="12 13" key="1">
    <citation type="submission" date="2017-07" db="EMBL/GenBank/DDBJ databases">
        <title>Fictibacillus sp. nov. GDSW-R2A3 Genome sequencing and assembly.</title>
        <authorList>
            <person name="Mayilraj S."/>
        </authorList>
    </citation>
    <scope>NUCLEOTIDE SEQUENCE [LARGE SCALE GENOMIC DNA]</scope>
    <source>
        <strain evidence="12 13">GDSW-R2A3</strain>
    </source>
</reference>
<dbReference type="RefSeq" id="WP_094252871.1">
    <property type="nucleotide sequence ID" value="NZ_JBHLXL010000001.1"/>
</dbReference>
<dbReference type="InterPro" id="IPR054399">
    <property type="entry name" value="Fervidolysin-like_N_prodom"/>
</dbReference>
<name>A0A235F843_9BACL</name>
<evidence type="ECO:0000259" key="10">
    <source>
        <dbReference type="Pfam" id="PF00082"/>
    </source>
</evidence>
<dbReference type="InterPro" id="IPR022398">
    <property type="entry name" value="Peptidase_S8_His-AS"/>
</dbReference>
<feature type="active site" description="Charge relay system" evidence="7">
    <location>
        <position position="147"/>
    </location>
</feature>
<dbReference type="EMBL" id="NOII01000003">
    <property type="protein sequence ID" value="OYD57521.1"/>
    <property type="molecule type" value="Genomic_DNA"/>
</dbReference>
<accession>A0A235F843</accession>
<organism evidence="12 13">
    <name type="scientific">Fictibacillus aquaticus</name>
    <dbReference type="NCBI Taxonomy" id="2021314"/>
    <lineage>
        <taxon>Bacteria</taxon>
        <taxon>Bacillati</taxon>
        <taxon>Bacillota</taxon>
        <taxon>Bacilli</taxon>
        <taxon>Bacillales</taxon>
        <taxon>Fictibacillaceae</taxon>
        <taxon>Fictibacillus</taxon>
    </lineage>
</organism>
<dbReference type="CDD" id="cd07484">
    <property type="entry name" value="Peptidases_S8_Thermitase_like"/>
    <property type="match status" value="1"/>
</dbReference>
<protein>
    <submittedName>
        <fullName evidence="12">Alkaline serine protease</fullName>
    </submittedName>
</protein>
<evidence type="ECO:0000256" key="2">
    <source>
        <dbReference type="ARBA" id="ARBA00011073"/>
    </source>
</evidence>
<dbReference type="Pfam" id="PF22148">
    <property type="entry name" value="Fervidolysin_NPro-like"/>
    <property type="match status" value="1"/>
</dbReference>
<keyword evidence="5 7" id="KW-0378">Hydrolase</keyword>
<dbReference type="InterPro" id="IPR023827">
    <property type="entry name" value="Peptidase_S8_Asp-AS"/>
</dbReference>
<dbReference type="PRINTS" id="PR00723">
    <property type="entry name" value="SUBTILISIN"/>
</dbReference>
<evidence type="ECO:0000313" key="12">
    <source>
        <dbReference type="EMBL" id="OYD57521.1"/>
    </source>
</evidence>
<dbReference type="InterPro" id="IPR015500">
    <property type="entry name" value="Peptidase_S8_subtilisin-rel"/>
</dbReference>
<dbReference type="PANTHER" id="PTHR43806:SF11">
    <property type="entry name" value="CEREVISIN-RELATED"/>
    <property type="match status" value="1"/>
</dbReference>
<feature type="chain" id="PRO_5011267974" evidence="9">
    <location>
        <begin position="27"/>
        <end position="388"/>
    </location>
</feature>
<dbReference type="InterPro" id="IPR037045">
    <property type="entry name" value="S8pro/Inhibitor_I9_sf"/>
</dbReference>
<dbReference type="InterPro" id="IPR023828">
    <property type="entry name" value="Peptidase_S8_Ser-AS"/>
</dbReference>
<evidence type="ECO:0000256" key="1">
    <source>
        <dbReference type="ARBA" id="ARBA00004613"/>
    </source>
</evidence>
<keyword evidence="6 7" id="KW-0720">Serine protease</keyword>
<evidence type="ECO:0000256" key="9">
    <source>
        <dbReference type="SAM" id="SignalP"/>
    </source>
</evidence>
<dbReference type="InterPro" id="IPR036852">
    <property type="entry name" value="Peptidase_S8/S53_dom_sf"/>
</dbReference>
<sequence length="388" mass="39932">MLKRFAAGYASLALIVSLAAPSEASAAAIPEKYESKSAPKEIIVKYKDGVSSTEEKAVVSKLNDSIKENYSAYSVVKITEGSVADAVKEYEANPDVEYAEPNATYTASYVPNDPDYSTKQYAPQKVGAEAAWDVTRGSSSVKIAVVDTGVDYNHPDLAGKVIKGKDFVTDDNDPMDENIHGTHVAGIAAASTNNGVGIAGLAPNVQILAERVLDADGSGTLDDVAAGIRHAADSGAQVINLSLGGPVGTKTLEDAVNYAASKGSVVVAAAGNESTPVPSYPAYYENAIAVAATDQNDQIAYFSNYGPWVDVAAPGVDLYSTVPGGKYESLSGTSMASPVVAGVAGLLASQGKNAAQIRTALESTSDKVTGSGTLFKHGRINAGKAVAQ</sequence>